<organism evidence="2">
    <name type="scientific">uncultured Agrobacterium sp</name>
    <dbReference type="NCBI Taxonomy" id="157277"/>
    <lineage>
        <taxon>Bacteria</taxon>
        <taxon>Pseudomonadati</taxon>
        <taxon>Pseudomonadota</taxon>
        <taxon>Alphaproteobacteria</taxon>
        <taxon>Hyphomicrobiales</taxon>
        <taxon>Rhizobiaceae</taxon>
        <taxon>Rhizobium/Agrobacterium group</taxon>
        <taxon>Agrobacterium</taxon>
        <taxon>environmental samples</taxon>
    </lineage>
</organism>
<dbReference type="SUPFAM" id="SSF51556">
    <property type="entry name" value="Metallo-dependent hydrolases"/>
    <property type="match status" value="1"/>
</dbReference>
<dbReference type="Gene3D" id="2.30.40.10">
    <property type="entry name" value="Urease, subunit C, domain 1"/>
    <property type="match status" value="1"/>
</dbReference>
<accession>A0A060CKU4</accession>
<dbReference type="EMBL" id="KF126363">
    <property type="protein sequence ID" value="AIA93710.1"/>
    <property type="molecule type" value="Genomic_DNA"/>
</dbReference>
<dbReference type="GO" id="GO:0016810">
    <property type="term" value="F:hydrolase activity, acting on carbon-nitrogen (but not peptide) bonds"/>
    <property type="evidence" value="ECO:0007669"/>
    <property type="project" value="InterPro"/>
</dbReference>
<dbReference type="InterPro" id="IPR032466">
    <property type="entry name" value="Metal_Hydrolase"/>
</dbReference>
<dbReference type="InterPro" id="IPR011059">
    <property type="entry name" value="Metal-dep_hydrolase_composite"/>
</dbReference>
<sequence>MDAKDLPADADVLGEPFEVLAPGFVDHTGQWRRRGHAERSPDRRGYRDDLPRARPFGTTALLPTLITDLPDVTAAAIAAGIEAGKRNVPGFAGLHLEGPYLSIARKGRA</sequence>
<evidence type="ECO:0000256" key="1">
    <source>
        <dbReference type="SAM" id="MobiDB-lite"/>
    </source>
</evidence>
<protein>
    <submittedName>
        <fullName evidence="2">CAZy families CE9 protein</fullName>
    </submittedName>
</protein>
<feature type="compositionally biased region" description="Basic and acidic residues" evidence="1">
    <location>
        <begin position="37"/>
        <end position="51"/>
    </location>
</feature>
<name>A0A060CKU4_9HYPH</name>
<reference evidence="2" key="1">
    <citation type="journal article" date="2013" name="Environ. Microbiol.">
        <title>Seasonally variable intestinal metagenomes of the red palm weevil (Rhynchophorus ferrugineus).</title>
        <authorList>
            <person name="Jia S."/>
            <person name="Zhang X."/>
            <person name="Zhang G."/>
            <person name="Yin A."/>
            <person name="Zhang S."/>
            <person name="Li F."/>
            <person name="Wang L."/>
            <person name="Zhao D."/>
            <person name="Yun Q."/>
            <person name="Tala"/>
            <person name="Wang J."/>
            <person name="Sun G."/>
            <person name="Baabdullah M."/>
            <person name="Yu X."/>
            <person name="Hu S."/>
            <person name="Al-Mssallem I.S."/>
            <person name="Yu J."/>
        </authorList>
    </citation>
    <scope>NUCLEOTIDE SEQUENCE</scope>
</reference>
<proteinExistence type="predicted"/>
<feature type="region of interest" description="Disordered" evidence="1">
    <location>
        <begin position="31"/>
        <end position="51"/>
    </location>
</feature>
<dbReference type="AlphaFoldDB" id="A0A060CKU4"/>
<dbReference type="Gene3D" id="3.20.20.140">
    <property type="entry name" value="Metal-dependent hydrolases"/>
    <property type="match status" value="1"/>
</dbReference>
<evidence type="ECO:0000313" key="2">
    <source>
        <dbReference type="EMBL" id="AIA93710.1"/>
    </source>
</evidence>